<evidence type="ECO:0000313" key="6">
    <source>
        <dbReference type="Proteomes" id="UP000295210"/>
    </source>
</evidence>
<dbReference type="Gene3D" id="2.60.120.10">
    <property type="entry name" value="Jelly Rolls"/>
    <property type="match status" value="1"/>
</dbReference>
<dbReference type="AlphaFoldDB" id="A0A4R1LEW8"/>
<name>A0A4R1LEW8_9BACT</name>
<dbReference type="Gene3D" id="3.30.565.10">
    <property type="entry name" value="Histidine kinase-like ATPase, C-terminal domain"/>
    <property type="match status" value="1"/>
</dbReference>
<dbReference type="InterPro" id="IPR014710">
    <property type="entry name" value="RmlC-like_jellyroll"/>
</dbReference>
<evidence type="ECO:0000313" key="5">
    <source>
        <dbReference type="EMBL" id="TCK75393.1"/>
    </source>
</evidence>
<protein>
    <recommendedName>
        <fullName evidence="2">histidine kinase</fullName>
        <ecNumber evidence="2">2.7.13.3</ecNumber>
    </recommendedName>
</protein>
<feature type="domain" description="Cyclic nucleotide-binding" evidence="3">
    <location>
        <begin position="51"/>
        <end position="156"/>
    </location>
</feature>
<dbReference type="CDD" id="cd00038">
    <property type="entry name" value="CAP_ED"/>
    <property type="match status" value="1"/>
</dbReference>
<dbReference type="EC" id="2.7.13.3" evidence="2"/>
<keyword evidence="6" id="KW-1185">Reference proteome</keyword>
<dbReference type="PANTHER" id="PTHR43065:SF48">
    <property type="entry name" value="HISTIDINE KINASE"/>
    <property type="match status" value="1"/>
</dbReference>
<dbReference type="InterPro" id="IPR004358">
    <property type="entry name" value="Sig_transdc_His_kin-like_C"/>
</dbReference>
<keyword evidence="5" id="KW-0418">Kinase</keyword>
<evidence type="ECO:0000256" key="2">
    <source>
        <dbReference type="ARBA" id="ARBA00012438"/>
    </source>
</evidence>
<organism evidence="5 6">
    <name type="scientific">Acidipila rosea</name>
    <dbReference type="NCBI Taxonomy" id="768535"/>
    <lineage>
        <taxon>Bacteria</taxon>
        <taxon>Pseudomonadati</taxon>
        <taxon>Acidobacteriota</taxon>
        <taxon>Terriglobia</taxon>
        <taxon>Terriglobales</taxon>
        <taxon>Acidobacteriaceae</taxon>
        <taxon>Acidipila</taxon>
    </lineage>
</organism>
<comment type="catalytic activity">
    <reaction evidence="1">
        <text>ATP + protein L-histidine = ADP + protein N-phospho-L-histidine.</text>
        <dbReference type="EC" id="2.7.13.3"/>
    </reaction>
</comment>
<keyword evidence="5" id="KW-0808">Transferase</keyword>
<dbReference type="PROSITE" id="PS50042">
    <property type="entry name" value="CNMP_BINDING_3"/>
    <property type="match status" value="1"/>
</dbReference>
<dbReference type="InterPro" id="IPR018490">
    <property type="entry name" value="cNMP-bd_dom_sf"/>
</dbReference>
<dbReference type="Pfam" id="PF02518">
    <property type="entry name" value="HATPase_c"/>
    <property type="match status" value="1"/>
</dbReference>
<reference evidence="5 6" key="1">
    <citation type="submission" date="2019-03" db="EMBL/GenBank/DDBJ databases">
        <title>Genomic Encyclopedia of Type Strains, Phase IV (KMG-IV): sequencing the most valuable type-strain genomes for metagenomic binning, comparative biology and taxonomic classification.</title>
        <authorList>
            <person name="Goeker M."/>
        </authorList>
    </citation>
    <scope>NUCLEOTIDE SEQUENCE [LARGE SCALE GENOMIC DNA]</scope>
    <source>
        <strain evidence="5 6">DSM 103428</strain>
    </source>
</reference>
<dbReference type="PRINTS" id="PR00344">
    <property type="entry name" value="BCTRLSENSOR"/>
</dbReference>
<evidence type="ECO:0000259" key="3">
    <source>
        <dbReference type="PROSITE" id="PS50042"/>
    </source>
</evidence>
<dbReference type="SMART" id="SM00387">
    <property type="entry name" value="HATPase_c"/>
    <property type="match status" value="1"/>
</dbReference>
<evidence type="ECO:0000259" key="4">
    <source>
        <dbReference type="PROSITE" id="PS50109"/>
    </source>
</evidence>
<dbReference type="EMBL" id="SMGK01000001">
    <property type="protein sequence ID" value="TCK75393.1"/>
    <property type="molecule type" value="Genomic_DNA"/>
</dbReference>
<proteinExistence type="predicted"/>
<dbReference type="Proteomes" id="UP000295210">
    <property type="component" value="Unassembled WGS sequence"/>
</dbReference>
<dbReference type="InterPro" id="IPR003594">
    <property type="entry name" value="HATPase_dom"/>
</dbReference>
<dbReference type="PANTHER" id="PTHR43065">
    <property type="entry name" value="SENSOR HISTIDINE KINASE"/>
    <property type="match status" value="1"/>
</dbReference>
<dbReference type="InterPro" id="IPR000595">
    <property type="entry name" value="cNMP-bd_dom"/>
</dbReference>
<feature type="domain" description="Histidine kinase" evidence="4">
    <location>
        <begin position="301"/>
        <end position="487"/>
    </location>
</feature>
<dbReference type="GO" id="GO:0004673">
    <property type="term" value="F:protein histidine kinase activity"/>
    <property type="evidence" value="ECO:0007669"/>
    <property type="project" value="UniProtKB-EC"/>
</dbReference>
<dbReference type="Gene3D" id="1.10.287.130">
    <property type="match status" value="1"/>
</dbReference>
<dbReference type="RefSeq" id="WP_131991118.1">
    <property type="nucleotide sequence ID" value="NZ_SMGK01000001.1"/>
</dbReference>
<sequence>MTDANQSSPRSGPQDIVDSKIVPAQQLYSELKQIPVFAHIKPADLECLGDVEVVEMEPGSFLLREGEANFHFWVLLQGEIRAYKVESDRTVHPIATLKSGDTFGEVPILIGSKATSVNSEVITPSRLISISREGFWRLMATCPVVRQGILENMARRLESYQAITLHREKLISLGTLAAGLMHELNNPGAAARRAASQLRDNLFRLQQISLKFTHADLTPTQMECMRNLQERILSCKKAPAMSSIEQSDAEEELSEWLENAGVENAWKMAPSLVAIGWKPCDIECAQHEFSPELFSDSLNWLEALISSVQHVAAIEESVARVTDLVIAVKKYAYDDKISQQGVDIHDSIQSTLTILGHKFRNKQLTVEKDFAPELPIVVSGGSGLSQVWTNLLDNAIDASPEKGAITVKTWVDGPIVCVSIADEGPGIAAASRSHIFEPFFTTKPVGVGTGLGLDIVHRIVVGQYRGAVTFTSEPGRTVFLVQLPVGKRA</sequence>
<dbReference type="OrthoDB" id="9784397at2"/>
<dbReference type="Pfam" id="PF00027">
    <property type="entry name" value="cNMP_binding"/>
    <property type="match status" value="1"/>
</dbReference>
<dbReference type="SUPFAM" id="SSF55874">
    <property type="entry name" value="ATPase domain of HSP90 chaperone/DNA topoisomerase II/histidine kinase"/>
    <property type="match status" value="1"/>
</dbReference>
<comment type="caution">
    <text evidence="5">The sequence shown here is derived from an EMBL/GenBank/DDBJ whole genome shotgun (WGS) entry which is preliminary data.</text>
</comment>
<dbReference type="PROSITE" id="PS50109">
    <property type="entry name" value="HIS_KIN"/>
    <property type="match status" value="1"/>
</dbReference>
<accession>A0A4R1LEW8</accession>
<dbReference type="SMART" id="SM00100">
    <property type="entry name" value="cNMP"/>
    <property type="match status" value="1"/>
</dbReference>
<evidence type="ECO:0000256" key="1">
    <source>
        <dbReference type="ARBA" id="ARBA00000085"/>
    </source>
</evidence>
<dbReference type="InterPro" id="IPR005467">
    <property type="entry name" value="His_kinase_dom"/>
</dbReference>
<gene>
    <name evidence="5" type="ORF">C7378_0376</name>
</gene>
<dbReference type="InterPro" id="IPR036890">
    <property type="entry name" value="HATPase_C_sf"/>
</dbReference>
<dbReference type="SUPFAM" id="SSF51206">
    <property type="entry name" value="cAMP-binding domain-like"/>
    <property type="match status" value="1"/>
</dbReference>